<proteinExistence type="predicted"/>
<protein>
    <submittedName>
        <fullName evidence="1">Uncharacterized protein</fullName>
    </submittedName>
</protein>
<dbReference type="EMBL" id="JGYD01000025">
    <property type="protein sequence ID" value="KSV17239.1"/>
    <property type="molecule type" value="Genomic_DNA"/>
</dbReference>
<dbReference type="PATRIC" id="fig|61435.5.peg.1472"/>
<organism evidence="1 2">
    <name type="scientific">Dehalococcoides mccartyi</name>
    <dbReference type="NCBI Taxonomy" id="61435"/>
    <lineage>
        <taxon>Bacteria</taxon>
        <taxon>Bacillati</taxon>
        <taxon>Chloroflexota</taxon>
        <taxon>Dehalococcoidia</taxon>
        <taxon>Dehalococcoidales</taxon>
        <taxon>Dehalococcoidaceae</taxon>
        <taxon>Dehalococcoides</taxon>
    </lineage>
</organism>
<accession>A0A0V8M0D7</accession>
<dbReference type="Proteomes" id="UP000053577">
    <property type="component" value="Unassembled WGS sequence"/>
</dbReference>
<comment type="caution">
    <text evidence="1">The sequence shown here is derived from an EMBL/GenBank/DDBJ whole genome shotgun (WGS) entry which is preliminary data.</text>
</comment>
<dbReference type="OrthoDB" id="165316at2"/>
<dbReference type="RefSeq" id="WP_058292682.1">
    <property type="nucleotide sequence ID" value="NZ_JGYD01000025.1"/>
</dbReference>
<dbReference type="AlphaFoldDB" id="A0A0V8M0D7"/>
<gene>
    <name evidence="1" type="ORF">DA01_07495</name>
</gene>
<name>A0A0V8M0D7_9CHLR</name>
<evidence type="ECO:0000313" key="1">
    <source>
        <dbReference type="EMBL" id="KSV17239.1"/>
    </source>
</evidence>
<evidence type="ECO:0000313" key="2">
    <source>
        <dbReference type="Proteomes" id="UP000053577"/>
    </source>
</evidence>
<reference evidence="1 2" key="1">
    <citation type="journal article" date="2015" name="Sci. Rep.">
        <title>A comparative genomics and reductive dehalogenase gene transcription study of two chloroethene-respiring bacteria, Dehalococcoides mccartyi strains MB and 11a.</title>
        <authorList>
            <person name="Low A."/>
            <person name="Shen Z."/>
            <person name="Cheng D."/>
            <person name="Rogers M.J."/>
            <person name="Lee P.K."/>
            <person name="He J."/>
        </authorList>
    </citation>
    <scope>NUCLEOTIDE SEQUENCE [LARGE SCALE GENOMIC DNA]</scope>
    <source>
        <strain evidence="1 2">MB</strain>
    </source>
</reference>
<sequence length="216" mass="23633">MKTTDIKLSAPRLKAFIEMEVRDKNGKILFKREQEAHSWVRNFYNWLFTQAAAVAGLTTNGLGVTGLNGTLYNNAYCWRLEEVGVGLAYNGGAGVDSLGIVVGTGTTAESFESYALATKIANGEGSGQLSYSQVSNQVSTVGTTKRCQWIRYFNNNSGAAITVNEVGIYAKLFYNDYSHYYLQDAMVCRDLVSPGVSIPNTGQLKVTYTIELVYPA</sequence>